<evidence type="ECO:0008006" key="3">
    <source>
        <dbReference type="Google" id="ProtNLM"/>
    </source>
</evidence>
<name>A0A5D2C4V7_GOSDA</name>
<dbReference type="Proteomes" id="UP000323506">
    <property type="component" value="Chromosome D06"/>
</dbReference>
<protein>
    <recommendedName>
        <fullName evidence="3">HTH myb-type domain-containing protein</fullName>
    </recommendedName>
</protein>
<keyword evidence="2" id="KW-1185">Reference proteome</keyword>
<proteinExistence type="predicted"/>
<evidence type="ECO:0000313" key="1">
    <source>
        <dbReference type="EMBL" id="TYG64309.1"/>
    </source>
</evidence>
<reference evidence="1 2" key="1">
    <citation type="submission" date="2019-06" db="EMBL/GenBank/DDBJ databases">
        <title>WGS assembly of Gossypium darwinii.</title>
        <authorList>
            <person name="Chen Z.J."/>
            <person name="Sreedasyam A."/>
            <person name="Ando A."/>
            <person name="Song Q."/>
            <person name="De L."/>
            <person name="Hulse-Kemp A."/>
            <person name="Ding M."/>
            <person name="Ye W."/>
            <person name="Kirkbride R."/>
            <person name="Jenkins J."/>
            <person name="Plott C."/>
            <person name="Lovell J."/>
            <person name="Lin Y.-M."/>
            <person name="Vaughn R."/>
            <person name="Liu B."/>
            <person name="Li W."/>
            <person name="Simpson S."/>
            <person name="Scheffler B."/>
            <person name="Saski C."/>
            <person name="Grover C."/>
            <person name="Hu G."/>
            <person name="Conover J."/>
            <person name="Carlson J."/>
            <person name="Shu S."/>
            <person name="Boston L."/>
            <person name="Williams M."/>
            <person name="Peterson D."/>
            <person name="Mcgee K."/>
            <person name="Jones D."/>
            <person name="Wendel J."/>
            <person name="Stelly D."/>
            <person name="Grimwood J."/>
            <person name="Schmutz J."/>
        </authorList>
    </citation>
    <scope>NUCLEOTIDE SEQUENCE [LARGE SCALE GENOMIC DNA]</scope>
    <source>
        <strain evidence="1">1808015.09</strain>
    </source>
</reference>
<accession>A0A5D2C4V7</accession>
<dbReference type="EMBL" id="CM017706">
    <property type="protein sequence ID" value="TYG64309.1"/>
    <property type="molecule type" value="Genomic_DNA"/>
</dbReference>
<gene>
    <name evidence="1" type="ORF">ES288_D06G097300v1</name>
</gene>
<sequence length="54" mass="6176">MGPANNNDCYSYVKRMGPANNNEHVGTKSAVQIRSHAQKFFSKVHCFEFITRFP</sequence>
<dbReference type="AlphaFoldDB" id="A0A5D2C4V7"/>
<organism evidence="1 2">
    <name type="scientific">Gossypium darwinii</name>
    <name type="common">Darwin's cotton</name>
    <name type="synonym">Gossypium barbadense var. darwinii</name>
    <dbReference type="NCBI Taxonomy" id="34276"/>
    <lineage>
        <taxon>Eukaryota</taxon>
        <taxon>Viridiplantae</taxon>
        <taxon>Streptophyta</taxon>
        <taxon>Embryophyta</taxon>
        <taxon>Tracheophyta</taxon>
        <taxon>Spermatophyta</taxon>
        <taxon>Magnoliopsida</taxon>
        <taxon>eudicotyledons</taxon>
        <taxon>Gunneridae</taxon>
        <taxon>Pentapetalae</taxon>
        <taxon>rosids</taxon>
        <taxon>malvids</taxon>
        <taxon>Malvales</taxon>
        <taxon>Malvaceae</taxon>
        <taxon>Malvoideae</taxon>
        <taxon>Gossypium</taxon>
    </lineage>
</organism>
<evidence type="ECO:0000313" key="2">
    <source>
        <dbReference type="Proteomes" id="UP000323506"/>
    </source>
</evidence>